<dbReference type="EMBL" id="JAASAN010000008">
    <property type="protein sequence ID" value="NIL28181.1"/>
    <property type="molecule type" value="Genomic_DNA"/>
</dbReference>
<dbReference type="RefSeq" id="WP_167311542.1">
    <property type="nucleotide sequence ID" value="NZ_CP110790.1"/>
</dbReference>
<evidence type="ECO:0000313" key="2">
    <source>
        <dbReference type="Proteomes" id="UP000698240"/>
    </source>
</evidence>
<organism evidence="1 2">
    <name type="scientific">Yersinia massiliensis</name>
    <dbReference type="NCBI Taxonomy" id="419257"/>
    <lineage>
        <taxon>Bacteria</taxon>
        <taxon>Pseudomonadati</taxon>
        <taxon>Pseudomonadota</taxon>
        <taxon>Gammaproteobacteria</taxon>
        <taxon>Enterobacterales</taxon>
        <taxon>Yersiniaceae</taxon>
        <taxon>Yersinia</taxon>
    </lineage>
</organism>
<comment type="caution">
    <text evidence="1">The sequence shown here is derived from an EMBL/GenBank/DDBJ whole genome shotgun (WGS) entry which is preliminary data.</text>
</comment>
<gene>
    <name evidence="1" type="ORF">HB980_16720</name>
</gene>
<protein>
    <recommendedName>
        <fullName evidence="3">KAP NTPase domain-containing protein</fullName>
    </recommendedName>
</protein>
<dbReference type="AlphaFoldDB" id="A0AA90YBR3"/>
<evidence type="ECO:0000313" key="1">
    <source>
        <dbReference type="EMBL" id="NIL28181.1"/>
    </source>
</evidence>
<dbReference type="Proteomes" id="UP000698240">
    <property type="component" value="Unassembled WGS sequence"/>
</dbReference>
<accession>A0AA90YBR3</accession>
<sequence>MMSLKTIREQVLNFLSQSSPSVMAIKGEWGVGKTYGWEALLLEAQKGYMLSAKRYSYVSLFGISSLDKLKYTIFENSIPKDSIGTEPNLESLRTNTLGMLEVLGRGSWSKLKEMPFIKSAAPAVEAFYFMSISEALICIDDLERKGAGLDLKDVLGLVSLLKEKKKCKVILLLNAGTEATDVYETYKEKVIDIELDFSPTPEESAAIAYDSRKPYHKELSAFTVSLGIKNIRVLTKIGKYIDLAIGDFEGTEPELKTQLLQTTALFSWAYYCSTHDENIPSLDFIESVKSVYYVDSKKLSDKEKLWKNILLGYSFTRVDALDREIAKLVRQGYLDREKFTLSMTDVNQQVINNKKNNSYRSAWDSFHNSFSDNQQLVTQQLFDNFILNVYQVNPGDLDSLVNIFRTLGENDKASSVIDEFISKRRDDVELFNPDAFNFHHKLEDEEIIDRFRAIYSQDKPRTTIKEVLERISGQNGWNNEDIETLSGSTEDEFYTYFKELNGPNLTSHVSTCLKFGGFGNGNEKMESIALKAKTALRKIASESKLNEMRMRKFGM</sequence>
<name>A0AA90YBR3_9GAMM</name>
<reference evidence="1" key="1">
    <citation type="submission" date="2020-03" db="EMBL/GenBank/DDBJ databases">
        <authorList>
            <person name="Kislichkina A."/>
            <person name="Dentovskaya S."/>
            <person name="Shaikhutdinov R."/>
            <person name="Ivanov S."/>
            <person name="Sizova A."/>
            <person name="Solomentsev V."/>
            <person name="Bogun A."/>
        </authorList>
    </citation>
    <scope>NUCLEOTIDE SEQUENCE</scope>
    <source>
        <strain evidence="1">SCPM-O-B-8025</strain>
    </source>
</reference>
<proteinExistence type="predicted"/>
<evidence type="ECO:0008006" key="3">
    <source>
        <dbReference type="Google" id="ProtNLM"/>
    </source>
</evidence>